<keyword evidence="1" id="KW-0472">Membrane</keyword>
<proteinExistence type="predicted"/>
<protein>
    <submittedName>
        <fullName evidence="2">Uncharacterized protein</fullName>
    </submittedName>
</protein>
<evidence type="ECO:0000313" key="2">
    <source>
        <dbReference type="EMBL" id="CBY13443.1"/>
    </source>
</evidence>
<evidence type="ECO:0000313" key="3">
    <source>
        <dbReference type="Proteomes" id="UP000001307"/>
    </source>
</evidence>
<reference evidence="2" key="1">
    <citation type="journal article" date="2010" name="Science">
        <title>Plasticity of animal genome architecture unmasked by rapid evolution of a pelagic tunicate.</title>
        <authorList>
            <person name="Denoeud F."/>
            <person name="Henriet S."/>
            <person name="Mungpakdee S."/>
            <person name="Aury J.M."/>
            <person name="Da Silva C."/>
            <person name="Brinkmann H."/>
            <person name="Mikhaleva J."/>
            <person name="Olsen L.C."/>
            <person name="Jubin C."/>
            <person name="Canestro C."/>
            <person name="Bouquet J.M."/>
            <person name="Danks G."/>
            <person name="Poulain J."/>
            <person name="Campsteijn C."/>
            <person name="Adamski M."/>
            <person name="Cross I."/>
            <person name="Yadetie F."/>
            <person name="Muffato M."/>
            <person name="Louis A."/>
            <person name="Butcher S."/>
            <person name="Tsagkogeorga G."/>
            <person name="Konrad A."/>
            <person name="Singh S."/>
            <person name="Jensen M.F."/>
            <person name="Cong E.H."/>
            <person name="Eikeseth-Otteraa H."/>
            <person name="Noel B."/>
            <person name="Anthouard V."/>
            <person name="Porcel B.M."/>
            <person name="Kachouri-Lafond R."/>
            <person name="Nishino A."/>
            <person name="Ugolini M."/>
            <person name="Chourrout P."/>
            <person name="Nishida H."/>
            <person name="Aasland R."/>
            <person name="Huzurbazar S."/>
            <person name="Westhof E."/>
            <person name="Delsuc F."/>
            <person name="Lehrach H."/>
            <person name="Reinhardt R."/>
            <person name="Weissenbach J."/>
            <person name="Roy S.W."/>
            <person name="Artiguenave F."/>
            <person name="Postlethwait J.H."/>
            <person name="Manak J.R."/>
            <person name="Thompson E.M."/>
            <person name="Jaillon O."/>
            <person name="Du Pasquier L."/>
            <person name="Boudinot P."/>
            <person name="Liberles D.A."/>
            <person name="Volff J.N."/>
            <person name="Philippe H."/>
            <person name="Lenhard B."/>
            <person name="Roest Crollius H."/>
            <person name="Wincker P."/>
            <person name="Chourrout D."/>
        </authorList>
    </citation>
    <scope>NUCLEOTIDE SEQUENCE [LARGE SCALE GENOMIC DNA]</scope>
</reference>
<keyword evidence="1" id="KW-0812">Transmembrane</keyword>
<dbReference type="InParanoid" id="E4XUP6"/>
<keyword evidence="1" id="KW-1133">Transmembrane helix</keyword>
<organism evidence="2">
    <name type="scientific">Oikopleura dioica</name>
    <name type="common">Tunicate</name>
    <dbReference type="NCBI Taxonomy" id="34765"/>
    <lineage>
        <taxon>Eukaryota</taxon>
        <taxon>Metazoa</taxon>
        <taxon>Chordata</taxon>
        <taxon>Tunicata</taxon>
        <taxon>Appendicularia</taxon>
        <taxon>Copelata</taxon>
        <taxon>Oikopleuridae</taxon>
        <taxon>Oikopleura</taxon>
    </lineage>
</organism>
<feature type="transmembrane region" description="Helical" evidence="1">
    <location>
        <begin position="72"/>
        <end position="89"/>
    </location>
</feature>
<dbReference type="EMBL" id="FN653187">
    <property type="protein sequence ID" value="CBY13443.1"/>
    <property type="molecule type" value="Genomic_DNA"/>
</dbReference>
<dbReference type="Proteomes" id="UP000001307">
    <property type="component" value="Unassembled WGS sequence"/>
</dbReference>
<keyword evidence="3" id="KW-1185">Reference proteome</keyword>
<name>E4XUP6_OIKDI</name>
<sequence length="92" mass="10961">MKSDQKLRVAPPVPRPRSTTFSLVAFQRVTEEIRMQCEEKREASERAARGECEQALRMIEKKNRRMKKFENAFANGFIFLKIINSWLLLRRF</sequence>
<dbReference type="OrthoDB" id="10556775at2759"/>
<accession>E4XUP6</accession>
<dbReference type="AlphaFoldDB" id="E4XUP6"/>
<evidence type="ECO:0000256" key="1">
    <source>
        <dbReference type="SAM" id="Phobius"/>
    </source>
</evidence>
<gene>
    <name evidence="2" type="ORF">GSOID_T00004755001</name>
</gene>